<reference evidence="3" key="1">
    <citation type="journal article" date="2006" name="PLoS Biol.">
        <title>Macronuclear genome sequence of the ciliate Tetrahymena thermophila, a model eukaryote.</title>
        <authorList>
            <person name="Eisen J.A."/>
            <person name="Coyne R.S."/>
            <person name="Wu M."/>
            <person name="Wu D."/>
            <person name="Thiagarajan M."/>
            <person name="Wortman J.R."/>
            <person name="Badger J.H."/>
            <person name="Ren Q."/>
            <person name="Amedeo P."/>
            <person name="Jones K.M."/>
            <person name="Tallon L.J."/>
            <person name="Delcher A.L."/>
            <person name="Salzberg S.L."/>
            <person name="Silva J.C."/>
            <person name="Haas B.J."/>
            <person name="Majoros W.H."/>
            <person name="Farzad M."/>
            <person name="Carlton J.M."/>
            <person name="Smith R.K. Jr."/>
            <person name="Garg J."/>
            <person name="Pearlman R.E."/>
            <person name="Karrer K.M."/>
            <person name="Sun L."/>
            <person name="Manning G."/>
            <person name="Elde N.C."/>
            <person name="Turkewitz A.P."/>
            <person name="Asai D.J."/>
            <person name="Wilkes D.E."/>
            <person name="Wang Y."/>
            <person name="Cai H."/>
            <person name="Collins K."/>
            <person name="Stewart B.A."/>
            <person name="Lee S.R."/>
            <person name="Wilamowska K."/>
            <person name="Weinberg Z."/>
            <person name="Ruzzo W.L."/>
            <person name="Wloga D."/>
            <person name="Gaertig J."/>
            <person name="Frankel J."/>
            <person name="Tsao C.-C."/>
            <person name="Gorovsky M.A."/>
            <person name="Keeling P.J."/>
            <person name="Waller R.F."/>
            <person name="Patron N.J."/>
            <person name="Cherry J.M."/>
            <person name="Stover N.A."/>
            <person name="Krieger C.J."/>
            <person name="del Toro C."/>
            <person name="Ryder H.F."/>
            <person name="Williamson S.C."/>
            <person name="Barbeau R.A."/>
            <person name="Hamilton E.P."/>
            <person name="Orias E."/>
        </authorList>
    </citation>
    <scope>NUCLEOTIDE SEQUENCE [LARGE SCALE GENOMIC DNA]</scope>
    <source>
        <strain evidence="3">SB210</strain>
    </source>
</reference>
<dbReference type="RefSeq" id="XP_001010609.2">
    <property type="nucleotide sequence ID" value="XM_001010609.2"/>
</dbReference>
<keyword evidence="3" id="KW-1185">Reference proteome</keyword>
<accession>Q22YC1</accession>
<sequence>MDIYKTKNRHFRITKRQNYEKAWYELLLRQLEVCLKFYKPHFELEYQYQPEASQENKQFEFQQRKFYLSLSVFDNQQNIKKRLIVFENSIISQKAIDYYIQLLKYFPRKDLIYHIYDSYYLDSKKTFYVFEMEHPKTINFQNFIDYFDVVQDTIQKIQTAFCDQLIIFDRVQLAKQFRSSDKNKIDLFNQEYLIRIFSDQTQIETSMEDIQKQMYAQFYKQTPLSICFFQFEDIFKNKLNQIYDLSDQEEENTDDDNENIQQEDIANNNDNDNDEDDTSQKVDSQDLLSVFSSIFDQDSQLNYFTKSEDEIESQEGSLNSAQDLQHNECQTSSAKSFQRQKSSQKAESQTEEFSSLANQSSKQKKLKGKQSNQQLYKKSKNKKNNKPRKKSQQVHEQISQELISENESSSQSQQENKSCESQSDLEEEISQVEEEDISEIEEDEISQVEEEDNDQISQNNSEDKISEQSKPSDEEQDSILSSFWNFDQELLQQLIDFQQSIFITIKKDSLVTKIKEIYPDILNYHQEDIFFLLQQHPKYDDFELLSYNSEQFKLKCRKDDNDFKTLLVKKFSCFQKIQEEEKLINQLANITNNLIFTEILLLEKYSYLLVEQKYFQPNNQIYLYPNFEDLIKQLKYQNQLKFLIFKLFIQVSYELFSRYKIKITNVSPSKIFFYGNHKTINGEKNFRVIIKEISQERFDKQYIDLIKSDEAEQELSQYYEDNSKKNLVTLMIQFINNLNDQSQEDIFNIYNQICQHINLLLYFENSYDMKIINNNKLHQDFVINDRQYSYQQEQLTTSLGIDLAHYIELTNDIFDKNLIIYHNFFKLNEWSLPSDQQEEFQKHLNLFYSYLEKINQKQDNLHEKTLQKNDDQEISSQKELDENQIKKIVNLNQSSILLELKALISICFEHNLKKKVSCNIEITDNQLFENQTHFTSYDYQYYKISNDLLKQKSQVVKIELKKSLSKVEISFVNFQQKIFVMDLTDSYSNLKYYELTKENFSLANLQRLMKRILYYDEIQNNDIKLNFKLLQNFENLQRLALNLSEENLYETLKDYEQIQLFRQHQKILQMKLQVNYQTQGLPRLIKHINFIKDLNTIIIDDDDFNFDEEYTKKSNKFINQLKKLKRVTVVKSTADYLNDDSVDSIENE</sequence>
<dbReference type="AlphaFoldDB" id="Q22YC1"/>
<evidence type="ECO:0000256" key="1">
    <source>
        <dbReference type="SAM" id="MobiDB-lite"/>
    </source>
</evidence>
<feature type="compositionally biased region" description="Polar residues" evidence="1">
    <location>
        <begin position="314"/>
        <end position="357"/>
    </location>
</feature>
<feature type="compositionally biased region" description="Acidic residues" evidence="1">
    <location>
        <begin position="423"/>
        <end position="454"/>
    </location>
</feature>
<feature type="region of interest" description="Disordered" evidence="1">
    <location>
        <begin position="264"/>
        <end position="283"/>
    </location>
</feature>
<dbReference type="InParanoid" id="Q22YC1"/>
<dbReference type="KEGG" id="tet:TTHERM_00613640"/>
<dbReference type="HOGENOM" id="CLU_312983_0_0_1"/>
<dbReference type="GeneID" id="7834258"/>
<name>Q22YC1_TETTS</name>
<feature type="region of interest" description="Disordered" evidence="1">
    <location>
        <begin position="307"/>
        <end position="477"/>
    </location>
</feature>
<feature type="compositionally biased region" description="Basic residues" evidence="1">
    <location>
        <begin position="377"/>
        <end position="392"/>
    </location>
</feature>
<organism evidence="2 3">
    <name type="scientific">Tetrahymena thermophila (strain SB210)</name>
    <dbReference type="NCBI Taxonomy" id="312017"/>
    <lineage>
        <taxon>Eukaryota</taxon>
        <taxon>Sar</taxon>
        <taxon>Alveolata</taxon>
        <taxon>Ciliophora</taxon>
        <taxon>Intramacronucleata</taxon>
        <taxon>Oligohymenophorea</taxon>
        <taxon>Hymenostomatida</taxon>
        <taxon>Tetrahymenina</taxon>
        <taxon>Tetrahymenidae</taxon>
        <taxon>Tetrahymena</taxon>
    </lineage>
</organism>
<feature type="compositionally biased region" description="Low complexity" evidence="1">
    <location>
        <begin position="396"/>
        <end position="422"/>
    </location>
</feature>
<evidence type="ECO:0000313" key="2">
    <source>
        <dbReference type="EMBL" id="EAR90364.2"/>
    </source>
</evidence>
<protein>
    <submittedName>
        <fullName evidence="2">Uncharacterized protein</fullName>
    </submittedName>
</protein>
<feature type="compositionally biased region" description="Basic and acidic residues" evidence="1">
    <location>
        <begin position="461"/>
        <end position="473"/>
    </location>
</feature>
<dbReference type="Proteomes" id="UP000009168">
    <property type="component" value="Unassembled WGS sequence"/>
</dbReference>
<evidence type="ECO:0000313" key="3">
    <source>
        <dbReference type="Proteomes" id="UP000009168"/>
    </source>
</evidence>
<proteinExistence type="predicted"/>
<gene>
    <name evidence="2" type="ORF">TTHERM_00613640</name>
</gene>
<dbReference type="EMBL" id="GG662800">
    <property type="protein sequence ID" value="EAR90364.2"/>
    <property type="molecule type" value="Genomic_DNA"/>
</dbReference>